<organism evidence="1 2">
    <name type="scientific">Vermiconidia calcicola</name>
    <dbReference type="NCBI Taxonomy" id="1690605"/>
    <lineage>
        <taxon>Eukaryota</taxon>
        <taxon>Fungi</taxon>
        <taxon>Dikarya</taxon>
        <taxon>Ascomycota</taxon>
        <taxon>Pezizomycotina</taxon>
        <taxon>Dothideomycetes</taxon>
        <taxon>Dothideomycetidae</taxon>
        <taxon>Mycosphaerellales</taxon>
        <taxon>Extremaceae</taxon>
        <taxon>Vermiconidia</taxon>
    </lineage>
</organism>
<evidence type="ECO:0000313" key="1">
    <source>
        <dbReference type="EMBL" id="KAK3724890.1"/>
    </source>
</evidence>
<reference evidence="1" key="1">
    <citation type="submission" date="2023-07" db="EMBL/GenBank/DDBJ databases">
        <title>Black Yeasts Isolated from many extreme environments.</title>
        <authorList>
            <person name="Coleine C."/>
            <person name="Stajich J.E."/>
            <person name="Selbmann L."/>
        </authorList>
    </citation>
    <scope>NUCLEOTIDE SEQUENCE</scope>
    <source>
        <strain evidence="1">CCFEE 5714</strain>
    </source>
</reference>
<keyword evidence="2" id="KW-1185">Reference proteome</keyword>
<proteinExistence type="predicted"/>
<gene>
    <name evidence="1" type="ORF">LTR37_000938</name>
</gene>
<dbReference type="Proteomes" id="UP001281147">
    <property type="component" value="Unassembled WGS sequence"/>
</dbReference>
<sequence length="737" mass="82717">MSSSDPDKEILPDAGDADEQPPSDADHPYEQAPSEADDLMEQISSEVNQPTEQTSPGPDAPTRDEANTVIHDHLRSVASNREPDDQSFRPPGIHETDNTGLYQVLDDILGTQTIVMARGKYTVVDLTGDDSFDPTEDDSPLQAQELPTRTGRLARVASLPNMARQLPSGSIGVPPSPSGTPLTLAPLQQQRDVQQQRALQHYRHDPQQQRQLEQIWQRQREERQNILYVALPGATRASGSRLPSGPEQWRQRELDNQPPLNYQPNAYDQPTNLHRATSGVYPPAPSTQQNPTPTPGFSFDQGNRERPPFSPLLPPIALSYRNQPDTPLDQENTPYHQQHPPPPYHQMSFFGQPQPQLPPHVATSAPTLERTMQARDFSQQRPRSARPPHRQQYPMGPPPVPQRSDQPDRLPNLCGLPNPNYVPQDAFSEVNPRGDPHPPGGQHIDVAHSHDYYAADRLYQYKRGCMTLRSKSPWNDPDRPRFMVLIPAEGGREHKMFRCGKNGCQDCAAVGDGYTDLTPQAHADHYLDEHWPTSEGPVKFIHSRNGSPLRRNPAWDGRAPGCFPGGSMGIQQMYDARRNSFDALPSRSMLLAPDEREQQEQRLQQVQESYRQWFQQQQQQAQAQASTMRRQLGHTVDTTMGATVGGNRDQDAPGMTRPAAPNSALGMGSRLHWAGELEVVQSRIDIAEASIYSGEAVPSEVTQQRQRVLDALYERLRDVKKNLQRVNRREGDFDSQF</sequence>
<name>A0ACC3NX77_9PEZI</name>
<accession>A0ACC3NX77</accession>
<dbReference type="EMBL" id="JAUTXU010000004">
    <property type="protein sequence ID" value="KAK3724890.1"/>
    <property type="molecule type" value="Genomic_DNA"/>
</dbReference>
<protein>
    <submittedName>
        <fullName evidence="1">Uncharacterized protein</fullName>
    </submittedName>
</protein>
<comment type="caution">
    <text evidence="1">The sequence shown here is derived from an EMBL/GenBank/DDBJ whole genome shotgun (WGS) entry which is preliminary data.</text>
</comment>
<evidence type="ECO:0000313" key="2">
    <source>
        <dbReference type="Proteomes" id="UP001281147"/>
    </source>
</evidence>